<dbReference type="Gene3D" id="3.30.40.10">
    <property type="entry name" value="Zinc/RING finger domain, C3HC4 (zinc finger)"/>
    <property type="match status" value="1"/>
</dbReference>
<dbReference type="PROSITE" id="PS51382">
    <property type="entry name" value="SPX"/>
    <property type="match status" value="1"/>
</dbReference>
<dbReference type="InterPro" id="IPR001841">
    <property type="entry name" value="Znf_RING"/>
</dbReference>
<proteinExistence type="predicted"/>
<evidence type="ECO:0000256" key="3">
    <source>
        <dbReference type="ARBA" id="ARBA00022833"/>
    </source>
</evidence>
<evidence type="ECO:0000259" key="7">
    <source>
        <dbReference type="PROSITE" id="PS51382"/>
    </source>
</evidence>
<feature type="region of interest" description="Disordered" evidence="5">
    <location>
        <begin position="212"/>
        <end position="232"/>
    </location>
</feature>
<feature type="domain" description="SPX" evidence="7">
    <location>
        <begin position="50"/>
        <end position="453"/>
    </location>
</feature>
<dbReference type="PROSITE" id="PS50089">
    <property type="entry name" value="ZF_RING_2"/>
    <property type="match status" value="1"/>
</dbReference>
<dbReference type="STRING" id="930990.A0A067M4H9"/>
<dbReference type="PANTHER" id="PTHR23327:SF51">
    <property type="entry name" value="TRANSCRIPTIONAL REGULATOR OF YEAST FORM ADHERENCE 3"/>
    <property type="match status" value="1"/>
</dbReference>
<dbReference type="PROSITE" id="PS00518">
    <property type="entry name" value="ZF_RING_1"/>
    <property type="match status" value="1"/>
</dbReference>
<accession>A0A067M4H9</accession>
<dbReference type="InterPro" id="IPR004331">
    <property type="entry name" value="SPX_dom"/>
</dbReference>
<feature type="domain" description="RING-type" evidence="6">
    <location>
        <begin position="503"/>
        <end position="542"/>
    </location>
</feature>
<feature type="region of interest" description="Disordered" evidence="5">
    <location>
        <begin position="115"/>
        <end position="161"/>
    </location>
</feature>
<evidence type="ECO:0000256" key="5">
    <source>
        <dbReference type="SAM" id="MobiDB-lite"/>
    </source>
</evidence>
<dbReference type="GO" id="GO:0008270">
    <property type="term" value="F:zinc ion binding"/>
    <property type="evidence" value="ECO:0007669"/>
    <property type="project" value="UniProtKB-KW"/>
</dbReference>
<feature type="compositionally biased region" description="Low complexity" evidence="5">
    <location>
        <begin position="136"/>
        <end position="147"/>
    </location>
</feature>
<dbReference type="SMART" id="SM00184">
    <property type="entry name" value="RING"/>
    <property type="match status" value="1"/>
</dbReference>
<sequence>MQPLRLPKALAAAVFGIFSTAFPCSPLPRHQYLPLEAEVPGARPGYKVQMKYGKTYDSLLLNPSFPPEWRHHAIAYRQLKKVIHNVVDELAAHGLDPAVLHQLLAVDANALVAVNSSDPGGKGKARADEPRLPAGSRPSTSSTASSRSSKRRPGSSASASAKASLAASRASYEFVASEHSEEVTPCLRLWVPEQPGPQPAVHDTDDRLEPSALAQDSDDDIDTTRASSASLAPNDASVNSLWRIQSGSMTGTENGAQWDQASILSLDHLMEQHTNAEVEPQTSTRQVVIPLSSDSAFYHLLSDALHSLSALQQTTRAEFETSIRALSTSISAAARPPSHGKSDLYVWREIFQLWVEAEIFESCRERDRGERADVEEIESRLKNFAGEVVKRGLGDRRTMRYKDSRDALEVFLKLNMQLIDLKKFQLANAEAIRKILKKHEKRTALTLPVAEQDRILPLLSSIGLVAMPSDPNASRPPSLSRVLVVLMTESLLPITPFIDDYLCLICTSIAFKPIRLDCRHLFCVRCLAKMQKRGQAECPLCRAHTVLTADRTNVDYAVWNFMMDWFPKEAKKKLKANEAEAASEELEAMGFDTQSECVVM</sequence>
<evidence type="ECO:0000259" key="6">
    <source>
        <dbReference type="PROSITE" id="PS50089"/>
    </source>
</evidence>
<dbReference type="HOGENOM" id="CLU_017137_2_0_1"/>
<dbReference type="Proteomes" id="UP000027195">
    <property type="component" value="Unassembled WGS sequence"/>
</dbReference>
<dbReference type="PANTHER" id="PTHR23327">
    <property type="entry name" value="RING FINGER PROTEIN 127"/>
    <property type="match status" value="1"/>
</dbReference>
<evidence type="ECO:0000313" key="9">
    <source>
        <dbReference type="Proteomes" id="UP000027195"/>
    </source>
</evidence>
<keyword evidence="2 4" id="KW-0863">Zinc-finger</keyword>
<evidence type="ECO:0008006" key="10">
    <source>
        <dbReference type="Google" id="ProtNLM"/>
    </source>
</evidence>
<protein>
    <recommendedName>
        <fullName evidence="10">RING-type domain-containing protein</fullName>
    </recommendedName>
</protein>
<dbReference type="Pfam" id="PF03105">
    <property type="entry name" value="SPX"/>
    <property type="match status" value="1"/>
</dbReference>
<organism evidence="8 9">
    <name type="scientific">Botryobasidium botryosum (strain FD-172 SS1)</name>
    <dbReference type="NCBI Taxonomy" id="930990"/>
    <lineage>
        <taxon>Eukaryota</taxon>
        <taxon>Fungi</taxon>
        <taxon>Dikarya</taxon>
        <taxon>Basidiomycota</taxon>
        <taxon>Agaricomycotina</taxon>
        <taxon>Agaricomycetes</taxon>
        <taxon>Cantharellales</taxon>
        <taxon>Botryobasidiaceae</taxon>
        <taxon>Botryobasidium</taxon>
    </lineage>
</organism>
<dbReference type="InterPro" id="IPR017907">
    <property type="entry name" value="Znf_RING_CS"/>
</dbReference>
<dbReference type="InterPro" id="IPR018957">
    <property type="entry name" value="Znf_C3HC4_RING-type"/>
</dbReference>
<dbReference type="Pfam" id="PF00097">
    <property type="entry name" value="zf-C3HC4"/>
    <property type="match status" value="1"/>
</dbReference>
<dbReference type="InParanoid" id="A0A067M4H9"/>
<evidence type="ECO:0000256" key="1">
    <source>
        <dbReference type="ARBA" id="ARBA00022723"/>
    </source>
</evidence>
<keyword evidence="3" id="KW-0862">Zinc</keyword>
<dbReference type="EMBL" id="KL198065">
    <property type="protein sequence ID" value="KDQ10683.1"/>
    <property type="molecule type" value="Genomic_DNA"/>
</dbReference>
<keyword evidence="9" id="KW-1185">Reference proteome</keyword>
<dbReference type="SUPFAM" id="SSF57850">
    <property type="entry name" value="RING/U-box"/>
    <property type="match status" value="1"/>
</dbReference>
<evidence type="ECO:0000313" key="8">
    <source>
        <dbReference type="EMBL" id="KDQ10683.1"/>
    </source>
</evidence>
<dbReference type="AlphaFoldDB" id="A0A067M4H9"/>
<evidence type="ECO:0000256" key="2">
    <source>
        <dbReference type="ARBA" id="ARBA00022771"/>
    </source>
</evidence>
<reference evidence="9" key="1">
    <citation type="journal article" date="2014" name="Proc. Natl. Acad. Sci. U.S.A.">
        <title>Extensive sampling of basidiomycete genomes demonstrates inadequacy of the white-rot/brown-rot paradigm for wood decay fungi.</title>
        <authorList>
            <person name="Riley R."/>
            <person name="Salamov A.A."/>
            <person name="Brown D.W."/>
            <person name="Nagy L.G."/>
            <person name="Floudas D."/>
            <person name="Held B.W."/>
            <person name="Levasseur A."/>
            <person name="Lombard V."/>
            <person name="Morin E."/>
            <person name="Otillar R."/>
            <person name="Lindquist E.A."/>
            <person name="Sun H."/>
            <person name="LaButti K.M."/>
            <person name="Schmutz J."/>
            <person name="Jabbour D."/>
            <person name="Luo H."/>
            <person name="Baker S.E."/>
            <person name="Pisabarro A.G."/>
            <person name="Walton J.D."/>
            <person name="Blanchette R.A."/>
            <person name="Henrissat B."/>
            <person name="Martin F."/>
            <person name="Cullen D."/>
            <person name="Hibbett D.S."/>
            <person name="Grigoriev I.V."/>
        </authorList>
    </citation>
    <scope>NUCLEOTIDE SEQUENCE [LARGE SCALE GENOMIC DNA]</scope>
    <source>
        <strain evidence="9">FD-172 SS1</strain>
    </source>
</reference>
<name>A0A067M4H9_BOTB1</name>
<dbReference type="InterPro" id="IPR013083">
    <property type="entry name" value="Znf_RING/FYVE/PHD"/>
</dbReference>
<keyword evidence="1" id="KW-0479">Metal-binding</keyword>
<evidence type="ECO:0000256" key="4">
    <source>
        <dbReference type="PROSITE-ProRule" id="PRU00175"/>
    </source>
</evidence>
<dbReference type="OrthoDB" id="5588846at2759"/>
<gene>
    <name evidence="8" type="ORF">BOTBODRAFT_35997</name>
</gene>